<dbReference type="EC" id="2.7.13.3" evidence="2"/>
<dbReference type="CDD" id="cd00082">
    <property type="entry name" value="HisKA"/>
    <property type="match status" value="1"/>
</dbReference>
<comment type="caution">
    <text evidence="7">The sequence shown here is derived from an EMBL/GenBank/DDBJ whole genome shotgun (WGS) entry which is preliminary data.</text>
</comment>
<dbReference type="Pfam" id="PF02518">
    <property type="entry name" value="HATPase_c"/>
    <property type="match status" value="1"/>
</dbReference>
<dbReference type="Pfam" id="PF00072">
    <property type="entry name" value="Response_reg"/>
    <property type="match status" value="1"/>
</dbReference>
<feature type="domain" description="Histidine kinase" evidence="5">
    <location>
        <begin position="360"/>
        <end position="582"/>
    </location>
</feature>
<organism evidence="7 8">
    <name type="scientific">Ramlibacter henchirensis</name>
    <dbReference type="NCBI Taxonomy" id="204072"/>
    <lineage>
        <taxon>Bacteria</taxon>
        <taxon>Pseudomonadati</taxon>
        <taxon>Pseudomonadota</taxon>
        <taxon>Betaproteobacteria</taxon>
        <taxon>Burkholderiales</taxon>
        <taxon>Comamonadaceae</taxon>
        <taxon>Ramlibacter</taxon>
    </lineage>
</organism>
<dbReference type="SMART" id="SM00388">
    <property type="entry name" value="HisKA"/>
    <property type="match status" value="1"/>
</dbReference>
<dbReference type="PANTHER" id="PTHR43065">
    <property type="entry name" value="SENSOR HISTIDINE KINASE"/>
    <property type="match status" value="1"/>
</dbReference>
<dbReference type="CDD" id="cd00156">
    <property type="entry name" value="REC"/>
    <property type="match status" value="1"/>
</dbReference>
<dbReference type="Gene3D" id="3.30.450.20">
    <property type="entry name" value="PAS domain"/>
    <property type="match status" value="2"/>
</dbReference>
<feature type="domain" description="Response regulatory" evidence="6">
    <location>
        <begin position="602"/>
        <end position="718"/>
    </location>
</feature>
<keyword evidence="8" id="KW-1185">Reference proteome</keyword>
<accession>A0A4Z0C785</accession>
<comment type="catalytic activity">
    <reaction evidence="1">
        <text>ATP + protein L-histidine = ADP + protein N-phospho-L-histidine.</text>
        <dbReference type="EC" id="2.7.13.3"/>
    </reaction>
</comment>
<dbReference type="PANTHER" id="PTHR43065:SF42">
    <property type="entry name" value="TWO-COMPONENT SENSOR PPRA"/>
    <property type="match status" value="1"/>
</dbReference>
<dbReference type="PROSITE" id="PS50110">
    <property type="entry name" value="RESPONSE_REGULATORY"/>
    <property type="match status" value="1"/>
</dbReference>
<dbReference type="InterPro" id="IPR036097">
    <property type="entry name" value="HisK_dim/P_sf"/>
</dbReference>
<dbReference type="InterPro" id="IPR036890">
    <property type="entry name" value="HATPase_C_sf"/>
</dbReference>
<dbReference type="InterPro" id="IPR003594">
    <property type="entry name" value="HATPase_dom"/>
</dbReference>
<dbReference type="SUPFAM" id="SSF52172">
    <property type="entry name" value="CheY-like"/>
    <property type="match status" value="1"/>
</dbReference>
<dbReference type="InterPro" id="IPR003661">
    <property type="entry name" value="HisK_dim/P_dom"/>
</dbReference>
<dbReference type="InterPro" id="IPR001789">
    <property type="entry name" value="Sig_transdc_resp-reg_receiver"/>
</dbReference>
<dbReference type="InterPro" id="IPR004358">
    <property type="entry name" value="Sig_transdc_His_kin-like_C"/>
</dbReference>
<sequence>MQGLPRAADRHGPRPRRRTVNLAAGRRAVLWGGGLLIGSSLLAAAHQIRSAYELSAEHASRSLDTHARIVAEQSARTFQAVDIVLRNLMQQHREGRLQRLDDESLHRRLREQALGLVQIDGLLVARADGAMRAVSMGYPLAPDAPNLAEYGLFRQIRTESPGRLLVGNAGPSPVDGVWVFLIARRLENGEGAFDGVAAARGRVDYFQSFYRDIRLEPGTQVSLVHRNGRVLAQHPDAAAVGRPSELYLRLGQPHWQSGAPGRVRDEQADADRFVAVHPVPDYPVSVMLTRDAGLALAGWRDQAIATGWRTAALAGVALLLLVLLLRQLRRLEADMAERSRLEAQLRQAQKLEAIGTMAGGIAHDFNNILSAIIGFGEMAQGEARPGTAIRRHIDAVMNAGFRAKSLVVRILAFSRSGLTERAPVHVGSVLAEAIELVRGSLPHGVRLEDRLDTCDAAVLGDSTQIHQVVMNLCSNAVQSMSAGVVKVEADTLELPSGLVVATSTLRAGPYVRIRVEDTGSGMAPEVLERIFDPFFTTKEVGVGTGLGLSLVHGIVTDLGGGVAVESMVGAGTAFTVFLPRLPSDIAVPAEESAPLPQGSGQAVMLVDDEEPLVRLGEEMLARLGYEPVGYTSALRALEAFRAEPDRFDALLTDESMPGLTGCELAREVRTLRPDLPVLVVSGDLDPQQTAAARAAGACEVLNKPLLARDLAQALQQALAAVTLRTA</sequence>
<dbReference type="EMBL" id="SMLM01000001">
    <property type="protein sequence ID" value="TFZ05945.1"/>
    <property type="molecule type" value="Genomic_DNA"/>
</dbReference>
<dbReference type="InterPro" id="IPR011006">
    <property type="entry name" value="CheY-like_superfamily"/>
</dbReference>
<dbReference type="OrthoDB" id="5389366at2"/>
<evidence type="ECO:0000256" key="3">
    <source>
        <dbReference type="ARBA" id="ARBA00022553"/>
    </source>
</evidence>
<dbReference type="InterPro" id="IPR005467">
    <property type="entry name" value="His_kinase_dom"/>
</dbReference>
<evidence type="ECO:0000256" key="4">
    <source>
        <dbReference type="PROSITE-ProRule" id="PRU00169"/>
    </source>
</evidence>
<evidence type="ECO:0000313" key="7">
    <source>
        <dbReference type="EMBL" id="TFZ05945.1"/>
    </source>
</evidence>
<evidence type="ECO:0000259" key="6">
    <source>
        <dbReference type="PROSITE" id="PS50110"/>
    </source>
</evidence>
<dbReference type="GO" id="GO:0000155">
    <property type="term" value="F:phosphorelay sensor kinase activity"/>
    <property type="evidence" value="ECO:0007669"/>
    <property type="project" value="InterPro"/>
</dbReference>
<keyword evidence="3 4" id="KW-0597">Phosphoprotein</keyword>
<dbReference type="SUPFAM" id="SSF55874">
    <property type="entry name" value="ATPase domain of HSP90 chaperone/DNA topoisomerase II/histidine kinase"/>
    <property type="match status" value="1"/>
</dbReference>
<evidence type="ECO:0000256" key="2">
    <source>
        <dbReference type="ARBA" id="ARBA00012438"/>
    </source>
</evidence>
<keyword evidence="7" id="KW-0418">Kinase</keyword>
<dbReference type="CDD" id="cd12915">
    <property type="entry name" value="PDC2_DGC_like"/>
    <property type="match status" value="1"/>
</dbReference>
<evidence type="ECO:0000313" key="8">
    <source>
        <dbReference type="Proteomes" id="UP000298180"/>
    </source>
</evidence>
<evidence type="ECO:0000256" key="1">
    <source>
        <dbReference type="ARBA" id="ARBA00000085"/>
    </source>
</evidence>
<dbReference type="SMART" id="SM00448">
    <property type="entry name" value="REC"/>
    <property type="match status" value="1"/>
</dbReference>
<protein>
    <recommendedName>
        <fullName evidence="2">histidine kinase</fullName>
        <ecNumber evidence="2">2.7.13.3</ecNumber>
    </recommendedName>
</protein>
<gene>
    <name evidence="7" type="ORF">EZ313_04640</name>
</gene>
<dbReference type="AlphaFoldDB" id="A0A4Z0C785"/>
<dbReference type="Gene3D" id="3.40.50.2300">
    <property type="match status" value="1"/>
</dbReference>
<keyword evidence="7" id="KW-0808">Transferase</keyword>
<dbReference type="PRINTS" id="PR00344">
    <property type="entry name" value="BCTRLSENSOR"/>
</dbReference>
<dbReference type="Proteomes" id="UP000298180">
    <property type="component" value="Unassembled WGS sequence"/>
</dbReference>
<dbReference type="CDD" id="cd12914">
    <property type="entry name" value="PDC1_DGC_like"/>
    <property type="match status" value="1"/>
</dbReference>
<dbReference type="SUPFAM" id="SSF47384">
    <property type="entry name" value="Homodimeric domain of signal transducing histidine kinase"/>
    <property type="match status" value="1"/>
</dbReference>
<dbReference type="Gene3D" id="3.30.565.10">
    <property type="entry name" value="Histidine kinase-like ATPase, C-terminal domain"/>
    <property type="match status" value="1"/>
</dbReference>
<reference evidence="7 8" key="1">
    <citation type="submission" date="2019-03" db="EMBL/GenBank/DDBJ databases">
        <title>Ramlibacter henchirensis DSM 14656, whole genome shotgun sequence.</title>
        <authorList>
            <person name="Zhang X."/>
            <person name="Feng G."/>
            <person name="Zhu H."/>
        </authorList>
    </citation>
    <scope>NUCLEOTIDE SEQUENCE [LARGE SCALE GENOMIC DNA]</scope>
    <source>
        <strain evidence="7 8">DSM 14656</strain>
    </source>
</reference>
<name>A0A4Z0C785_9BURK</name>
<evidence type="ECO:0000259" key="5">
    <source>
        <dbReference type="PROSITE" id="PS50109"/>
    </source>
</evidence>
<proteinExistence type="predicted"/>
<dbReference type="SMART" id="SM00387">
    <property type="entry name" value="HATPase_c"/>
    <property type="match status" value="1"/>
</dbReference>
<dbReference type="Gene3D" id="1.10.287.130">
    <property type="match status" value="1"/>
</dbReference>
<dbReference type="PROSITE" id="PS50109">
    <property type="entry name" value="HIS_KIN"/>
    <property type="match status" value="1"/>
</dbReference>
<feature type="modified residue" description="4-aspartylphosphate" evidence="4">
    <location>
        <position position="653"/>
    </location>
</feature>